<feature type="signal peptide" evidence="4">
    <location>
        <begin position="1"/>
        <end position="22"/>
    </location>
</feature>
<dbReference type="InterPro" id="IPR013320">
    <property type="entry name" value="ConA-like_dom_sf"/>
</dbReference>
<organism evidence="7">
    <name type="scientific">Lygus hesperus</name>
    <name type="common">Western plant bug</name>
    <dbReference type="NCBI Taxonomy" id="30085"/>
    <lineage>
        <taxon>Eukaryota</taxon>
        <taxon>Metazoa</taxon>
        <taxon>Ecdysozoa</taxon>
        <taxon>Arthropoda</taxon>
        <taxon>Hexapoda</taxon>
        <taxon>Insecta</taxon>
        <taxon>Pterygota</taxon>
        <taxon>Neoptera</taxon>
        <taxon>Paraneoptera</taxon>
        <taxon>Hemiptera</taxon>
        <taxon>Heteroptera</taxon>
        <taxon>Panheteroptera</taxon>
        <taxon>Cimicomorpha</taxon>
        <taxon>Miridae</taxon>
        <taxon>Mirini</taxon>
        <taxon>Lygus</taxon>
    </lineage>
</organism>
<dbReference type="InterPro" id="IPR000757">
    <property type="entry name" value="Beta-glucanase-like"/>
</dbReference>
<feature type="domain" description="GH16" evidence="5">
    <location>
        <begin position="135"/>
        <end position="475"/>
    </location>
</feature>
<dbReference type="PANTHER" id="PTHR10963">
    <property type="entry name" value="GLYCOSYL HYDROLASE-RELATED"/>
    <property type="match status" value="1"/>
</dbReference>
<evidence type="ECO:0000256" key="1">
    <source>
        <dbReference type="ARBA" id="ARBA00008781"/>
    </source>
</evidence>
<dbReference type="PROSITE" id="PS51969">
    <property type="entry name" value="CBM39"/>
    <property type="match status" value="1"/>
</dbReference>
<dbReference type="InterPro" id="IPR031756">
    <property type="entry name" value="BGBP_N"/>
</dbReference>
<keyword evidence="2" id="KW-0399">Innate immunity</keyword>
<dbReference type="InterPro" id="IPR050546">
    <property type="entry name" value="Glycosyl_Hydrlase_16"/>
</dbReference>
<dbReference type="GO" id="GO:0004553">
    <property type="term" value="F:hydrolase activity, hydrolyzing O-glycosyl compounds"/>
    <property type="evidence" value="ECO:0007669"/>
    <property type="project" value="InterPro"/>
</dbReference>
<name>A0A0K8SEU6_LYGHE</name>
<dbReference type="EMBL" id="GBRD01013993">
    <property type="protein sequence ID" value="JAG51833.1"/>
    <property type="molecule type" value="Transcribed_RNA"/>
</dbReference>
<evidence type="ECO:0000313" key="7">
    <source>
        <dbReference type="EMBL" id="JAG51831.1"/>
    </source>
</evidence>
<comment type="similarity">
    <text evidence="1">Belongs to the insect beta-1,3-glucan binding protein family.</text>
</comment>
<evidence type="ECO:0000259" key="6">
    <source>
        <dbReference type="PROSITE" id="PS51969"/>
    </source>
</evidence>
<evidence type="ECO:0000256" key="4">
    <source>
        <dbReference type="SAM" id="SignalP"/>
    </source>
</evidence>
<protein>
    <submittedName>
        <fullName evidence="7">Uncharacterized protein</fullName>
    </submittedName>
</protein>
<evidence type="ECO:0000259" key="5">
    <source>
        <dbReference type="PROSITE" id="PS51762"/>
    </source>
</evidence>
<dbReference type="InterPro" id="IPR043030">
    <property type="entry name" value="BGBP_N_sf"/>
</dbReference>
<dbReference type="GO" id="GO:0030246">
    <property type="term" value="F:carbohydrate binding"/>
    <property type="evidence" value="ECO:0007669"/>
    <property type="project" value="InterPro"/>
</dbReference>
<keyword evidence="4" id="KW-0732">Signal</keyword>
<feature type="chain" id="PRO_5015042055" evidence="4">
    <location>
        <begin position="23"/>
        <end position="475"/>
    </location>
</feature>
<feature type="non-terminal residue" evidence="7">
    <location>
        <position position="1"/>
    </location>
</feature>
<evidence type="ECO:0000256" key="2">
    <source>
        <dbReference type="ARBA" id="ARBA00022588"/>
    </source>
</evidence>
<dbReference type="AlphaFoldDB" id="A0A0K8SEU6"/>
<keyword evidence="3" id="KW-0391">Immunity</keyword>
<dbReference type="SUPFAM" id="SSF49899">
    <property type="entry name" value="Concanavalin A-like lectins/glucanases"/>
    <property type="match status" value="1"/>
</dbReference>
<sequence>PSMHGVVMRLVLAVFLLPLINGDDFTFPAPCIEILFPKGLRISIPDVEGSTLFAVHIKINEEFEGGLEAGHIARDVVIKKNGRWTFYEKHIRFKTGDRIYFWLYLIVDGLGKQLLNQEYVVTNDRSSCGTSTPLSTATTEDPPQIDIRTKCSKYSETQCNGVKICPGQIIFQDDFSKRMDHWAHEVQFSDAPESDFTIWTKDHGTDGLSGNRLFIKPKLLEEISNASFIGEGTLELKGCTSRLEKSCKRCGSWWSILPPVMSSRLTTKHSFSFLYGEVEVRARLPVGDWMVPELWLESKEVAYGAQSGRMFLGKAVGNPSLKDSQNNEIGGKLLQQGFSLSPKRVRNFQKKSGTPWSSDYHVYKLRWAPDSISFFVDGEELGRVAPREDNPLNKALEGGTPLAPFDREFYLNLGVHVGGREDFPDGSVSGGKPKPWENDKVKHTLDFWRKKDDWYPTWETPHNQLTVDYVKVTAL</sequence>
<dbReference type="GO" id="GO:0005975">
    <property type="term" value="P:carbohydrate metabolic process"/>
    <property type="evidence" value="ECO:0007669"/>
    <property type="project" value="InterPro"/>
</dbReference>
<reference evidence="7" key="1">
    <citation type="submission" date="2014-09" db="EMBL/GenBank/DDBJ databases">
        <authorList>
            <person name="Magalhaes I.L.F."/>
            <person name="Oliveira U."/>
            <person name="Santos F.R."/>
            <person name="Vidigal T.H.D.A."/>
            <person name="Brescovit A.D."/>
            <person name="Santos A.J."/>
        </authorList>
    </citation>
    <scope>NUCLEOTIDE SEQUENCE</scope>
</reference>
<dbReference type="PROSITE" id="PS51762">
    <property type="entry name" value="GH16_2"/>
    <property type="match status" value="1"/>
</dbReference>
<dbReference type="Gene3D" id="2.60.40.2140">
    <property type="entry name" value="Beta-1,3-glucan-recognition protein, N-terminal domain"/>
    <property type="match status" value="1"/>
</dbReference>
<dbReference type="EMBL" id="GBRD01013995">
    <property type="protein sequence ID" value="JAG51831.1"/>
    <property type="molecule type" value="Transcribed_RNA"/>
</dbReference>
<dbReference type="Gene3D" id="2.60.120.200">
    <property type="match status" value="1"/>
</dbReference>
<dbReference type="GO" id="GO:0045087">
    <property type="term" value="P:innate immune response"/>
    <property type="evidence" value="ECO:0007669"/>
    <property type="project" value="UniProtKB-KW"/>
</dbReference>
<dbReference type="Pfam" id="PF00722">
    <property type="entry name" value="Glyco_hydro_16"/>
    <property type="match status" value="1"/>
</dbReference>
<proteinExistence type="inferred from homology"/>
<dbReference type="PANTHER" id="PTHR10963:SF60">
    <property type="entry name" value="GRAM-NEGATIVE BACTERIA-BINDING PROTEIN 1-RELATED"/>
    <property type="match status" value="1"/>
</dbReference>
<feature type="domain" description="CBM39" evidence="6">
    <location>
        <begin position="25"/>
        <end position="126"/>
    </location>
</feature>
<dbReference type="Pfam" id="PF15886">
    <property type="entry name" value="CBM39"/>
    <property type="match status" value="1"/>
</dbReference>
<accession>A0A0K8SEU6</accession>
<evidence type="ECO:0000256" key="3">
    <source>
        <dbReference type="ARBA" id="ARBA00022859"/>
    </source>
</evidence>